<evidence type="ECO:0000313" key="2">
    <source>
        <dbReference type="Proteomes" id="UP000825002"/>
    </source>
</evidence>
<comment type="caution">
    <text evidence="1">The sequence shown here is derived from an EMBL/GenBank/DDBJ whole genome shotgun (WGS) entry which is preliminary data.</text>
</comment>
<name>A0ABQ7SC01_9ACAR</name>
<gene>
    <name evidence="1" type="ORF">GZH46_00485</name>
</gene>
<dbReference type="Proteomes" id="UP000825002">
    <property type="component" value="Unassembled WGS sequence"/>
</dbReference>
<evidence type="ECO:0000313" key="1">
    <source>
        <dbReference type="EMBL" id="KAG9510956.1"/>
    </source>
</evidence>
<sequence>MPVSKVRDLLAEAISAVVDNYLYAGRSPDPEPETDDLDFTDIYTSDAEKRDMISDKSFLANIHKYREHENWTDIKKLAEHPVHVPIWSLDSNERHMRRYLEPAYLIDGTLYDPTNATVANQSVYIDSRTHYNGAWHKKTSADNSTMARSDELECLMRKYTYKAVNTDGRGHKCWGLVTAVACYGRCDSSELKHDNNDRVNVEMGVSANVRASIQDRLRTVCWRIGLLY</sequence>
<proteinExistence type="predicted"/>
<accession>A0ABQ7SC01</accession>
<reference evidence="1 2" key="1">
    <citation type="submission" date="2020-10" db="EMBL/GenBank/DDBJ databases">
        <authorList>
            <person name="Klimov P.B."/>
            <person name="Dyachkov S.M."/>
            <person name="Chetverikov P.E."/>
        </authorList>
    </citation>
    <scope>NUCLEOTIDE SEQUENCE [LARGE SCALE GENOMIC DNA]</scope>
    <source>
        <strain evidence="1">BMOC 18-1129-001#AD2665</strain>
        <tissue evidence="1">Entire mites</tissue>
    </source>
</reference>
<protein>
    <submittedName>
        <fullName evidence="1">Uncharacterized protein</fullName>
    </submittedName>
</protein>
<dbReference type="EMBL" id="JAIFTH010000047">
    <property type="protein sequence ID" value="KAG9510956.1"/>
    <property type="molecule type" value="Genomic_DNA"/>
</dbReference>
<organism evidence="1 2">
    <name type="scientific">Fragariocoptes setiger</name>
    <dbReference type="NCBI Taxonomy" id="1670756"/>
    <lineage>
        <taxon>Eukaryota</taxon>
        <taxon>Metazoa</taxon>
        <taxon>Ecdysozoa</taxon>
        <taxon>Arthropoda</taxon>
        <taxon>Chelicerata</taxon>
        <taxon>Arachnida</taxon>
        <taxon>Acari</taxon>
        <taxon>Acariformes</taxon>
        <taxon>Trombidiformes</taxon>
        <taxon>Prostigmata</taxon>
        <taxon>Eupodina</taxon>
        <taxon>Eriophyoidea</taxon>
        <taxon>Phytoptidae</taxon>
        <taxon>Fragariocoptes</taxon>
    </lineage>
</organism>
<keyword evidence="2" id="KW-1185">Reference proteome</keyword>